<feature type="domain" description="Major fimbrium subunit FimA C-terminal" evidence="16">
    <location>
        <begin position="169"/>
        <end position="375"/>
    </location>
</feature>
<evidence type="ECO:0000256" key="9">
    <source>
        <dbReference type="ARBA" id="ARBA00023237"/>
    </source>
</evidence>
<dbReference type="Pfam" id="PF22492">
    <property type="entry name" value="FimA4_C"/>
    <property type="match status" value="1"/>
</dbReference>
<evidence type="ECO:0000256" key="2">
    <source>
        <dbReference type="ARBA" id="ARBA00004561"/>
    </source>
</evidence>
<organism evidence="17">
    <name type="scientific">Porphyromonas gingivalis</name>
    <name type="common">Bacteroides gingivalis</name>
    <dbReference type="NCBI Taxonomy" id="837"/>
    <lineage>
        <taxon>Bacteria</taxon>
        <taxon>Pseudomonadati</taxon>
        <taxon>Bacteroidota</taxon>
        <taxon>Bacteroidia</taxon>
        <taxon>Bacteroidales</taxon>
        <taxon>Porphyromonadaceae</taxon>
        <taxon>Porphyromonas</taxon>
    </lineage>
</organism>
<dbReference type="InterPro" id="IPR053878">
    <property type="entry name" value="FimA_C"/>
</dbReference>
<dbReference type="InterPro" id="IPR008110">
    <property type="entry name" value="Fimbrillin"/>
</dbReference>
<evidence type="ECO:0000256" key="3">
    <source>
        <dbReference type="ARBA" id="ARBA00006011"/>
    </source>
</evidence>
<evidence type="ECO:0000256" key="5">
    <source>
        <dbReference type="ARBA" id="ARBA00022889"/>
    </source>
</evidence>
<gene>
    <name evidence="17" type="primary">fimA</name>
</gene>
<sequence>MKKTKFFLLGLAALAMTACNKDNEAEPVTEGNATISVVLKTSNPNRAFGEDESKVAKLTVMVYNGEQQEAIKSAENATKVEDIKCSAGQRTLVVMANTGEMKLAGKTLAEVKALTTELTAENQEAAGLIMTAEPVVVTLVAGNNYYGYDGTQGGNQISQNTPLEIKRVHARMAFTEIKVQMSPSYVNKYNFAPENIYALVAKKESNLFGASLANSNDAYLTGSLTDFNGTYSPANYTHVDWLGRDYTEPSNNAPQGFYVLESTYAQNAGLRPTILCVKGKLTKHDGTALSSEEMTAAFNAGWIVADDNPTTYYPVLVNFNSNNYTYDNGYTPKNKIERNHKYDIKLTITGPGTNNPENPITESAHLNVQCTVAAWVLVGQNATW</sequence>
<dbReference type="Gene3D" id="2.60.40.3690">
    <property type="match status" value="1"/>
</dbReference>
<evidence type="ECO:0000256" key="12">
    <source>
        <dbReference type="ARBA" id="ARBA00029664"/>
    </source>
</evidence>
<evidence type="ECO:0000256" key="10">
    <source>
        <dbReference type="ARBA" id="ARBA00023263"/>
    </source>
</evidence>
<evidence type="ECO:0000256" key="6">
    <source>
        <dbReference type="ARBA" id="ARBA00023026"/>
    </source>
</evidence>
<evidence type="ECO:0000256" key="1">
    <source>
        <dbReference type="ARBA" id="ARBA00004442"/>
    </source>
</evidence>
<keyword evidence="10" id="KW-0281">Fimbrium</keyword>
<feature type="signal peptide" evidence="14">
    <location>
        <begin position="1"/>
        <end position="20"/>
    </location>
</feature>
<name>R4X5U4_PORGN</name>
<evidence type="ECO:0000256" key="8">
    <source>
        <dbReference type="ARBA" id="ARBA00023139"/>
    </source>
</evidence>
<evidence type="ECO:0000313" key="17">
    <source>
        <dbReference type="EMBL" id="BAN28837.1"/>
    </source>
</evidence>
<evidence type="ECO:0000259" key="16">
    <source>
        <dbReference type="Pfam" id="PF22492"/>
    </source>
</evidence>
<feature type="chain" id="PRO_5004373121" description="Fimbrillin" evidence="14">
    <location>
        <begin position="21"/>
        <end position="384"/>
    </location>
</feature>
<protein>
    <recommendedName>
        <fullName evidence="12">Fimbrillin</fullName>
    </recommendedName>
</protein>
<feature type="domain" description="Major fimbrial subunit protein N-terminal" evidence="15">
    <location>
        <begin position="33"/>
        <end position="167"/>
    </location>
</feature>
<dbReference type="InterPro" id="IPR029141">
    <property type="entry name" value="FimA_N"/>
</dbReference>
<comment type="subcellular location">
    <subcellularLocation>
        <location evidence="1">Cell outer membrane</location>
    </subcellularLocation>
    <subcellularLocation>
        <location evidence="2">Fimbrium</location>
    </subcellularLocation>
</comment>
<keyword evidence="8" id="KW-0564">Palmitate</keyword>
<dbReference type="GO" id="GO:0009289">
    <property type="term" value="C:pilus"/>
    <property type="evidence" value="ECO:0007669"/>
    <property type="project" value="UniProtKB-SubCell"/>
</dbReference>
<dbReference type="FunFam" id="2.60.40.3690:FF:000001">
    <property type="entry name" value="Major fimbrium subunit FimA type-4"/>
    <property type="match status" value="1"/>
</dbReference>
<dbReference type="GO" id="GO:0007155">
    <property type="term" value="P:cell adhesion"/>
    <property type="evidence" value="ECO:0007669"/>
    <property type="project" value="UniProtKB-KW"/>
</dbReference>
<dbReference type="FunFam" id="2.60.40.2580:FF:000001">
    <property type="entry name" value="Major fimbrium subunit FimA type-2"/>
    <property type="match status" value="1"/>
</dbReference>
<evidence type="ECO:0000256" key="13">
    <source>
        <dbReference type="ARBA" id="ARBA00045723"/>
    </source>
</evidence>
<evidence type="ECO:0000256" key="14">
    <source>
        <dbReference type="SAM" id="SignalP"/>
    </source>
</evidence>
<keyword evidence="9" id="KW-0998">Cell outer membrane</keyword>
<keyword evidence="7" id="KW-0472">Membrane</keyword>
<keyword evidence="5" id="KW-0130">Cell adhesion</keyword>
<dbReference type="PROSITE" id="PS51257">
    <property type="entry name" value="PROKAR_LIPOPROTEIN"/>
    <property type="match status" value="1"/>
</dbReference>
<dbReference type="AlphaFoldDB" id="R4X5U4"/>
<evidence type="ECO:0000259" key="15">
    <source>
        <dbReference type="Pfam" id="PF06321"/>
    </source>
</evidence>
<evidence type="ECO:0000256" key="7">
    <source>
        <dbReference type="ARBA" id="ARBA00023136"/>
    </source>
</evidence>
<accession>R4X5U4</accession>
<keyword evidence="11" id="KW-0449">Lipoprotein</keyword>
<dbReference type="Gene3D" id="2.60.40.2580">
    <property type="match status" value="1"/>
</dbReference>
<comment type="function">
    <text evidence="13">Structural subunit of the major fimbriae. These long, filamentous pili are attached to the cell surface; they mediate biofilm formation, adhesion onto host cells and onto other bacteria that are part of the oral microbiome. They play an important role in the invasion of periodontal tissues. Fimbriae and their constituents are major virulence factors. FimA proteins from different strains have highly divergent sequences, and this has been used for classification. The sequence-based classification correlates with pathogenicity.</text>
</comment>
<dbReference type="PRINTS" id="PR01737">
    <property type="entry name" value="FIMBRILLIN"/>
</dbReference>
<dbReference type="EMBL" id="AB795746">
    <property type="protein sequence ID" value="BAN28837.1"/>
    <property type="molecule type" value="Genomic_DNA"/>
</dbReference>
<keyword evidence="6" id="KW-0843">Virulence</keyword>
<dbReference type="GO" id="GO:0005198">
    <property type="term" value="F:structural molecule activity"/>
    <property type="evidence" value="ECO:0007669"/>
    <property type="project" value="InterPro"/>
</dbReference>
<comment type="similarity">
    <text evidence="3">Belongs to the bacteroidetes fimbrillin superfamily. FimA/Mfa1 family.</text>
</comment>
<proteinExistence type="inferred from homology"/>
<evidence type="ECO:0000256" key="11">
    <source>
        <dbReference type="ARBA" id="ARBA00023288"/>
    </source>
</evidence>
<reference evidence="17" key="1">
    <citation type="journal article" date="2013" name="Mol. Oral. Microbiol.">
        <title>Genetic and antigenic analyses of Porphyromonas gingivalis FimA fimbriae.</title>
        <authorList>
            <person name="Nagano K."/>
            <person name="Abiko Y."/>
            <person name="Yoshida Y."/>
            <person name="Yoshimura F."/>
        </authorList>
    </citation>
    <scope>NUCLEOTIDE SEQUENCE</scope>
    <source>
        <strain evidence="17">1440</strain>
    </source>
</reference>
<keyword evidence="4 14" id="KW-0732">Signal</keyword>
<evidence type="ECO:0000256" key="4">
    <source>
        <dbReference type="ARBA" id="ARBA00022729"/>
    </source>
</evidence>
<dbReference type="Pfam" id="PF06321">
    <property type="entry name" value="P_gingi_FimA"/>
    <property type="match status" value="1"/>
</dbReference>
<dbReference type="GO" id="GO:0009279">
    <property type="term" value="C:cell outer membrane"/>
    <property type="evidence" value="ECO:0007669"/>
    <property type="project" value="UniProtKB-SubCell"/>
</dbReference>